<proteinExistence type="predicted"/>
<protein>
    <submittedName>
        <fullName evidence="1">Uncharacterized protein</fullName>
    </submittedName>
</protein>
<evidence type="ECO:0000313" key="1">
    <source>
        <dbReference type="EMBL" id="CAB0020905.1"/>
    </source>
</evidence>
<reference evidence="1 2" key="1">
    <citation type="submission" date="2020-02" db="EMBL/GenBank/DDBJ databases">
        <authorList>
            <person name="Ferguson B K."/>
        </authorList>
    </citation>
    <scope>NUCLEOTIDE SEQUENCE [LARGE SCALE GENOMIC DNA]</scope>
</reference>
<gene>
    <name evidence="1" type="ORF">NTEN_LOCUS24433</name>
</gene>
<evidence type="ECO:0000313" key="2">
    <source>
        <dbReference type="Proteomes" id="UP000479000"/>
    </source>
</evidence>
<dbReference type="AlphaFoldDB" id="A0A6H5HQU9"/>
<organism evidence="1 2">
    <name type="scientific">Nesidiocoris tenuis</name>
    <dbReference type="NCBI Taxonomy" id="355587"/>
    <lineage>
        <taxon>Eukaryota</taxon>
        <taxon>Metazoa</taxon>
        <taxon>Ecdysozoa</taxon>
        <taxon>Arthropoda</taxon>
        <taxon>Hexapoda</taxon>
        <taxon>Insecta</taxon>
        <taxon>Pterygota</taxon>
        <taxon>Neoptera</taxon>
        <taxon>Paraneoptera</taxon>
        <taxon>Hemiptera</taxon>
        <taxon>Heteroptera</taxon>
        <taxon>Panheteroptera</taxon>
        <taxon>Cimicomorpha</taxon>
        <taxon>Miridae</taxon>
        <taxon>Dicyphina</taxon>
        <taxon>Nesidiocoris</taxon>
    </lineage>
</organism>
<sequence length="53" mass="6059">MKAMNRRPSQDPLHLLWTEASSHHRLFFSRTMEPGCHLLASWDLGLVALVGED</sequence>
<name>A0A6H5HQU9_9HEMI</name>
<accession>A0A6H5HQU9</accession>
<dbReference type="Proteomes" id="UP000479000">
    <property type="component" value="Unassembled WGS sequence"/>
</dbReference>
<keyword evidence="2" id="KW-1185">Reference proteome</keyword>
<dbReference type="EMBL" id="CADCXU010036038">
    <property type="protein sequence ID" value="CAB0020905.1"/>
    <property type="molecule type" value="Genomic_DNA"/>
</dbReference>